<gene>
    <name evidence="1" type="ORF">ABEG20_18140</name>
</gene>
<dbReference type="Pfam" id="PF09982">
    <property type="entry name" value="LpxR"/>
    <property type="match status" value="1"/>
</dbReference>
<reference evidence="1" key="1">
    <citation type="submission" date="2024-05" db="EMBL/GenBank/DDBJ databases">
        <authorList>
            <person name="Kim S."/>
            <person name="Heo J."/>
            <person name="Choi H."/>
            <person name="Choi Y."/>
            <person name="Kwon S.-W."/>
            <person name="Kim Y."/>
        </authorList>
    </citation>
    <scope>NUCLEOTIDE SEQUENCE</scope>
    <source>
        <strain evidence="1">KACC 23697</strain>
    </source>
</reference>
<accession>A0AAU7K453</accession>
<dbReference type="Gene3D" id="2.40.128.140">
    <property type="entry name" value="Outer membrane protein"/>
    <property type="match status" value="1"/>
</dbReference>
<dbReference type="RefSeq" id="WP_406824667.1">
    <property type="nucleotide sequence ID" value="NZ_CP157485.1"/>
</dbReference>
<organism evidence="1">
    <name type="scientific">Pedobacter sp. KACC 23697</name>
    <dbReference type="NCBI Taxonomy" id="3149230"/>
    <lineage>
        <taxon>Bacteria</taxon>
        <taxon>Pseudomonadati</taxon>
        <taxon>Bacteroidota</taxon>
        <taxon>Sphingobacteriia</taxon>
        <taxon>Sphingobacteriales</taxon>
        <taxon>Sphingobacteriaceae</taxon>
        <taxon>Pedobacter</taxon>
    </lineage>
</organism>
<dbReference type="InterPro" id="IPR018707">
    <property type="entry name" value="LpxR"/>
</dbReference>
<name>A0AAU7K453_9SPHI</name>
<dbReference type="AlphaFoldDB" id="A0AAU7K453"/>
<proteinExistence type="predicted"/>
<dbReference type="InterPro" id="IPR037107">
    <property type="entry name" value="Put_OMP_sf"/>
</dbReference>
<dbReference type="EMBL" id="CP157485">
    <property type="protein sequence ID" value="XBO47210.1"/>
    <property type="molecule type" value="Genomic_DNA"/>
</dbReference>
<evidence type="ECO:0000313" key="1">
    <source>
        <dbReference type="EMBL" id="XBO47210.1"/>
    </source>
</evidence>
<sequence>MKIKFFQINLYNIQLSLMRSLKILILFVTYSVALHAQTINPNTRVGIVLDQDYFLKFVKPSYATDRNYTMGLGLIYQDKGLGGSWFFAPHRFIAKNLFSKILKDYDVYDASIMLANTTFTPEYLGNLHDPVHEFKRENDRPFASLNVIGTSLGLQDNSGNELITLGINVGAIGLNVSKAVQTKIHRDHWFGNTADIPYGWEGQISKGGEPTLLVTGKKDWLLIGKREGTDVGLFQLNTSAEVRLGYYVSTGLGLNTRLGLLDKKSWAMNTLPMANLVGITSENKNLWEVYLLSGVKGNGWLYNALLLGQFRDSPYTISFKQLNKATLDWNLGLGAKIPTCGKQAIRLSAMAVGRSPEFNTVREFKRWHSWVSFQAYYEW</sequence>
<protein>
    <submittedName>
        <fullName evidence="1">Lipid A-modifier LpxR family protein</fullName>
    </submittedName>
</protein>